<name>A0A9P9JKJ0_FUSRE</name>
<reference evidence="1" key="1">
    <citation type="journal article" date="2021" name="Nat. Commun.">
        <title>Genetic determinants of endophytism in the Arabidopsis root mycobiome.</title>
        <authorList>
            <person name="Mesny F."/>
            <person name="Miyauchi S."/>
            <person name="Thiergart T."/>
            <person name="Pickel B."/>
            <person name="Atanasova L."/>
            <person name="Karlsson M."/>
            <person name="Huettel B."/>
            <person name="Barry K.W."/>
            <person name="Haridas S."/>
            <person name="Chen C."/>
            <person name="Bauer D."/>
            <person name="Andreopoulos W."/>
            <person name="Pangilinan J."/>
            <person name="LaButti K."/>
            <person name="Riley R."/>
            <person name="Lipzen A."/>
            <person name="Clum A."/>
            <person name="Drula E."/>
            <person name="Henrissat B."/>
            <person name="Kohler A."/>
            <person name="Grigoriev I.V."/>
            <person name="Martin F.M."/>
            <person name="Hacquard S."/>
        </authorList>
    </citation>
    <scope>NUCLEOTIDE SEQUENCE</scope>
    <source>
        <strain evidence="1">MPI-CAGE-AT-0023</strain>
    </source>
</reference>
<keyword evidence="2" id="KW-1185">Reference proteome</keyword>
<evidence type="ECO:0000313" key="1">
    <source>
        <dbReference type="EMBL" id="KAH7208448.1"/>
    </source>
</evidence>
<proteinExistence type="predicted"/>
<sequence>MHPNKISCAPIYLTPQEVKRSALIKLEALETLNLHRQWVDNSAIFLNKDGSYSHKVVDKGSLQMHIQTAYFSMASFIYSPGCKVSPEEERLQNARRHLLVSILAHAWLWGRPKVLDNQGNFVAFEKRQVIAPQDILDFFGKVRAHEANYTYEEIQKFLVNAQEVPLHLDKSKWNLTGFIACLRWDNLHNLYHNGGPWCSCRLEKDRYPPPYYETFPTKGAYFGIARRFRHWLFRGNNERGRAGCEVGMTKAEYLEKDQL</sequence>
<dbReference type="GeneID" id="70230940"/>
<dbReference type="AlphaFoldDB" id="A0A9P9JKJ0"/>
<gene>
    <name evidence="1" type="ORF">BKA55DRAFT_720238</name>
</gene>
<protein>
    <submittedName>
        <fullName evidence="1">Uncharacterized protein</fullName>
    </submittedName>
</protein>
<accession>A0A9P9JKJ0</accession>
<organism evidence="1 2">
    <name type="scientific">Fusarium redolens</name>
    <dbReference type="NCBI Taxonomy" id="48865"/>
    <lineage>
        <taxon>Eukaryota</taxon>
        <taxon>Fungi</taxon>
        <taxon>Dikarya</taxon>
        <taxon>Ascomycota</taxon>
        <taxon>Pezizomycotina</taxon>
        <taxon>Sordariomycetes</taxon>
        <taxon>Hypocreomycetidae</taxon>
        <taxon>Hypocreales</taxon>
        <taxon>Nectriaceae</taxon>
        <taxon>Fusarium</taxon>
        <taxon>Fusarium redolens species complex</taxon>
    </lineage>
</organism>
<dbReference type="OrthoDB" id="4976371at2759"/>
<dbReference type="EMBL" id="JAGMUX010000033">
    <property type="protein sequence ID" value="KAH7208448.1"/>
    <property type="molecule type" value="Genomic_DNA"/>
</dbReference>
<dbReference type="Proteomes" id="UP000720189">
    <property type="component" value="Unassembled WGS sequence"/>
</dbReference>
<comment type="caution">
    <text evidence="1">The sequence shown here is derived from an EMBL/GenBank/DDBJ whole genome shotgun (WGS) entry which is preliminary data.</text>
</comment>
<dbReference type="RefSeq" id="XP_046041351.1">
    <property type="nucleotide sequence ID" value="XM_046200986.1"/>
</dbReference>
<evidence type="ECO:0000313" key="2">
    <source>
        <dbReference type="Proteomes" id="UP000720189"/>
    </source>
</evidence>